<name>A0A392Q8X7_9FABA</name>
<dbReference type="AlphaFoldDB" id="A0A392Q8X7"/>
<protein>
    <submittedName>
        <fullName evidence="1">Nuclear transcription factor Y subunit A7</fullName>
    </submittedName>
</protein>
<keyword evidence="2" id="KW-1185">Reference proteome</keyword>
<evidence type="ECO:0000313" key="1">
    <source>
        <dbReference type="EMBL" id="MCI20180.1"/>
    </source>
</evidence>
<proteinExistence type="predicted"/>
<organism evidence="1 2">
    <name type="scientific">Trifolium medium</name>
    <dbReference type="NCBI Taxonomy" id="97028"/>
    <lineage>
        <taxon>Eukaryota</taxon>
        <taxon>Viridiplantae</taxon>
        <taxon>Streptophyta</taxon>
        <taxon>Embryophyta</taxon>
        <taxon>Tracheophyta</taxon>
        <taxon>Spermatophyta</taxon>
        <taxon>Magnoliopsida</taxon>
        <taxon>eudicotyledons</taxon>
        <taxon>Gunneridae</taxon>
        <taxon>Pentapetalae</taxon>
        <taxon>rosids</taxon>
        <taxon>fabids</taxon>
        <taxon>Fabales</taxon>
        <taxon>Fabaceae</taxon>
        <taxon>Papilionoideae</taxon>
        <taxon>50 kb inversion clade</taxon>
        <taxon>NPAAA clade</taxon>
        <taxon>Hologalegina</taxon>
        <taxon>IRL clade</taxon>
        <taxon>Trifolieae</taxon>
        <taxon>Trifolium</taxon>
    </lineage>
</organism>
<accession>A0A392Q8X7</accession>
<comment type="caution">
    <text evidence="1">The sequence shown here is derived from an EMBL/GenBank/DDBJ whole genome shotgun (WGS) entry which is preliminary data.</text>
</comment>
<sequence>MQGFNIGYRAGNGFTALCHSQANGKQESDFFGKERESNGVQVKMKGFISSHPTYDAVIQRQFILG</sequence>
<dbReference type="Proteomes" id="UP000265520">
    <property type="component" value="Unassembled WGS sequence"/>
</dbReference>
<dbReference type="EMBL" id="LXQA010118541">
    <property type="protein sequence ID" value="MCI20180.1"/>
    <property type="molecule type" value="Genomic_DNA"/>
</dbReference>
<evidence type="ECO:0000313" key="2">
    <source>
        <dbReference type="Proteomes" id="UP000265520"/>
    </source>
</evidence>
<reference evidence="1 2" key="1">
    <citation type="journal article" date="2018" name="Front. Plant Sci.">
        <title>Red Clover (Trifolium pratense) and Zigzag Clover (T. medium) - A Picture of Genomic Similarities and Differences.</title>
        <authorList>
            <person name="Dluhosova J."/>
            <person name="Istvanek J."/>
            <person name="Nedelnik J."/>
            <person name="Repkova J."/>
        </authorList>
    </citation>
    <scope>NUCLEOTIDE SEQUENCE [LARGE SCALE GENOMIC DNA]</scope>
    <source>
        <strain evidence="2">cv. 10/8</strain>
        <tissue evidence="1">Leaf</tissue>
    </source>
</reference>